<dbReference type="InterPro" id="IPR029000">
    <property type="entry name" value="Cyclophilin-like_dom_sf"/>
</dbReference>
<dbReference type="GO" id="GO:0003755">
    <property type="term" value="F:peptidyl-prolyl cis-trans isomerase activity"/>
    <property type="evidence" value="ECO:0007669"/>
    <property type="project" value="UniProtKB-EC"/>
</dbReference>
<feature type="compositionally biased region" description="Basic and acidic residues" evidence="5">
    <location>
        <begin position="186"/>
        <end position="195"/>
    </location>
</feature>
<dbReference type="GO" id="GO:0071013">
    <property type="term" value="C:catalytic step 2 spliceosome"/>
    <property type="evidence" value="ECO:0007669"/>
    <property type="project" value="TreeGrafter"/>
</dbReference>
<organism evidence="7 8">
    <name type="scientific">Pseudozyma antarctica (strain T-34)</name>
    <name type="common">Yeast</name>
    <name type="synonym">Candida antarctica</name>
    <dbReference type="NCBI Taxonomy" id="1151754"/>
    <lineage>
        <taxon>Eukaryota</taxon>
        <taxon>Fungi</taxon>
        <taxon>Dikarya</taxon>
        <taxon>Basidiomycota</taxon>
        <taxon>Ustilaginomycotina</taxon>
        <taxon>Ustilaginomycetes</taxon>
        <taxon>Ustilaginales</taxon>
        <taxon>Ustilaginaceae</taxon>
        <taxon>Moesziomyces</taxon>
    </lineage>
</organism>
<keyword evidence="3" id="KW-0539">Nucleus</keyword>
<dbReference type="InterPro" id="IPR044666">
    <property type="entry name" value="Cyclophilin_A-like"/>
</dbReference>
<comment type="similarity">
    <text evidence="4">Belongs to the cyclophilin-type PPIase family. CWC27 subfamily.</text>
</comment>
<evidence type="ECO:0000256" key="1">
    <source>
        <dbReference type="ARBA" id="ARBA00000971"/>
    </source>
</evidence>
<dbReference type="PANTHER" id="PTHR45625">
    <property type="entry name" value="PEPTIDYL-PROLYL CIS-TRANS ISOMERASE-RELATED"/>
    <property type="match status" value="1"/>
</dbReference>
<dbReference type="CDD" id="cd01925">
    <property type="entry name" value="cyclophilin_CeCYP16-like"/>
    <property type="match status" value="1"/>
</dbReference>
<feature type="region of interest" description="Disordered" evidence="5">
    <location>
        <begin position="170"/>
        <end position="312"/>
    </location>
</feature>
<feature type="domain" description="PPIase cyclophilin-type" evidence="6">
    <location>
        <begin position="22"/>
        <end position="168"/>
    </location>
</feature>
<name>M9M3H9_PSEA3</name>
<comment type="subcellular location">
    <subcellularLocation>
        <location evidence="2">Nucleus</location>
    </subcellularLocation>
</comment>
<feature type="region of interest" description="Disordered" evidence="5">
    <location>
        <begin position="325"/>
        <end position="411"/>
    </location>
</feature>
<dbReference type="Proteomes" id="UP000011976">
    <property type="component" value="Unassembled WGS sequence"/>
</dbReference>
<dbReference type="EMBL" id="DF196779">
    <property type="protein sequence ID" value="GAC74855.1"/>
    <property type="molecule type" value="Genomic_DNA"/>
</dbReference>
<dbReference type="AlphaFoldDB" id="M9M3H9"/>
<reference evidence="8" key="1">
    <citation type="journal article" date="2013" name="Genome Announc.">
        <title>Genome sequence of the basidiomycetous yeast Pseudozyma antarctica T-34, a producer of the glycolipid biosurfactants mannosylerythritol lipids.</title>
        <authorList>
            <person name="Morita T."/>
            <person name="Koike H."/>
            <person name="Koyama Y."/>
            <person name="Hagiwara H."/>
            <person name="Ito E."/>
            <person name="Fukuoka T."/>
            <person name="Imura T."/>
            <person name="Machida M."/>
            <person name="Kitamoto D."/>
        </authorList>
    </citation>
    <scope>NUCLEOTIDE SEQUENCE [LARGE SCALE GENOMIC DNA]</scope>
    <source>
        <strain evidence="8">T-34</strain>
    </source>
</reference>
<accession>M9M3H9</accession>
<dbReference type="PRINTS" id="PR00153">
    <property type="entry name" value="CSAPPISMRASE"/>
</dbReference>
<dbReference type="SUPFAM" id="SSF50891">
    <property type="entry name" value="Cyclophilin-like"/>
    <property type="match status" value="1"/>
</dbReference>
<keyword evidence="7" id="KW-0413">Isomerase</keyword>
<protein>
    <submittedName>
        <fullName evidence="7">Peptidyl-prolyl cis-trans isomerase</fullName>
    </submittedName>
</protein>
<dbReference type="OrthoDB" id="442970at2759"/>
<evidence type="ECO:0000259" key="6">
    <source>
        <dbReference type="PROSITE" id="PS50072"/>
    </source>
</evidence>
<gene>
    <name evidence="7" type="ORF">PANT_13c00028</name>
</gene>
<evidence type="ECO:0000256" key="2">
    <source>
        <dbReference type="ARBA" id="ARBA00004123"/>
    </source>
</evidence>
<dbReference type="Pfam" id="PF00160">
    <property type="entry name" value="Pro_isomerase"/>
    <property type="match status" value="1"/>
</dbReference>
<dbReference type="PANTHER" id="PTHR45625:SF6">
    <property type="entry name" value="SPLICEOSOME-ASSOCIATED PROTEIN CWC27 HOMOLOG"/>
    <property type="match status" value="1"/>
</dbReference>
<dbReference type="InterPro" id="IPR002130">
    <property type="entry name" value="Cyclophilin-type_PPIase_dom"/>
</dbReference>
<sequence length="411" mass="45507">MTSQYVTEPPTSGRIELVTSKGVIEIELFARETPRACRNLLTLALEGFYDHQIFHRLIPGFIIQSGDPSGTGDHGESIYGEPFPIEPHSRLRFNRRGLLAMAATDRANESQFFLTLDATPELQGKHTLMGRVVGKTIYNLVELAQVGEMDAQKHDRPRYPPKLIEVRVVENPFDDLKPRTTKAQRKQQEQMHKPDQAPIKGGKREKKNTALLSFGDQEEAEQPLRGPKSSHDLLAEPKLSKQPASKSQSASSSNGASSSHQAQSRSAPAPSVEASALPSHRHAPESPKSSSSPGSMLAQQRAKYASASRKADSYAALVDFQSRLRSKPSHQTHAPNKQMVEHQDDDEGAGEYGSSADDDDWRAHRLDAGGKPLQPQADRLQDYQVIDPRSSKRRASPPPPSSSSHHRRRRH</sequence>
<evidence type="ECO:0000256" key="3">
    <source>
        <dbReference type="ARBA" id="ARBA00023242"/>
    </source>
</evidence>
<proteinExistence type="inferred from homology"/>
<evidence type="ECO:0000256" key="4">
    <source>
        <dbReference type="ARBA" id="ARBA00038509"/>
    </source>
</evidence>
<feature type="compositionally biased region" description="Low complexity" evidence="5">
    <location>
        <begin position="286"/>
        <end position="295"/>
    </location>
</feature>
<feature type="compositionally biased region" description="Basic and acidic residues" evidence="5">
    <location>
        <begin position="229"/>
        <end position="239"/>
    </location>
</feature>
<feature type="compositionally biased region" description="Low complexity" evidence="5">
    <location>
        <begin position="240"/>
        <end position="271"/>
    </location>
</feature>
<dbReference type="Gene3D" id="2.40.100.10">
    <property type="entry name" value="Cyclophilin-like"/>
    <property type="match status" value="1"/>
</dbReference>
<evidence type="ECO:0000256" key="5">
    <source>
        <dbReference type="SAM" id="MobiDB-lite"/>
    </source>
</evidence>
<dbReference type="PROSITE" id="PS50072">
    <property type="entry name" value="CSA_PPIASE_2"/>
    <property type="match status" value="1"/>
</dbReference>
<comment type="catalytic activity">
    <reaction evidence="1">
        <text>[protein]-peptidylproline (omega=180) = [protein]-peptidylproline (omega=0)</text>
        <dbReference type="Rhea" id="RHEA:16237"/>
        <dbReference type="Rhea" id="RHEA-COMP:10747"/>
        <dbReference type="Rhea" id="RHEA-COMP:10748"/>
        <dbReference type="ChEBI" id="CHEBI:83833"/>
        <dbReference type="ChEBI" id="CHEBI:83834"/>
        <dbReference type="EC" id="5.2.1.8"/>
    </reaction>
</comment>
<dbReference type="STRING" id="1151754.M9M3H9"/>
<evidence type="ECO:0000313" key="8">
    <source>
        <dbReference type="Proteomes" id="UP000011976"/>
    </source>
</evidence>
<evidence type="ECO:0000313" key="7">
    <source>
        <dbReference type="EMBL" id="GAC74855.1"/>
    </source>
</evidence>